<keyword evidence="3" id="KW-1185">Reference proteome</keyword>
<reference evidence="2 3" key="1">
    <citation type="submission" date="2022-01" db="EMBL/GenBank/DDBJ databases">
        <authorList>
            <person name="Xiong W."/>
            <person name="Schranz E."/>
        </authorList>
    </citation>
    <scope>NUCLEOTIDE SEQUENCE [LARGE SCALE GENOMIC DNA]</scope>
</reference>
<organism evidence="2 3">
    <name type="scientific">Lactuca virosa</name>
    <dbReference type="NCBI Taxonomy" id="75947"/>
    <lineage>
        <taxon>Eukaryota</taxon>
        <taxon>Viridiplantae</taxon>
        <taxon>Streptophyta</taxon>
        <taxon>Embryophyta</taxon>
        <taxon>Tracheophyta</taxon>
        <taxon>Spermatophyta</taxon>
        <taxon>Magnoliopsida</taxon>
        <taxon>eudicotyledons</taxon>
        <taxon>Gunneridae</taxon>
        <taxon>Pentapetalae</taxon>
        <taxon>asterids</taxon>
        <taxon>campanulids</taxon>
        <taxon>Asterales</taxon>
        <taxon>Asteraceae</taxon>
        <taxon>Cichorioideae</taxon>
        <taxon>Cichorieae</taxon>
        <taxon>Lactucinae</taxon>
        <taxon>Lactuca</taxon>
    </lineage>
</organism>
<proteinExistence type="predicted"/>
<dbReference type="EMBL" id="CAKMRJ010005523">
    <property type="protein sequence ID" value="CAH1445633.1"/>
    <property type="molecule type" value="Genomic_DNA"/>
</dbReference>
<dbReference type="InterPro" id="IPR012340">
    <property type="entry name" value="NA-bd_OB-fold"/>
</dbReference>
<evidence type="ECO:0008006" key="4">
    <source>
        <dbReference type="Google" id="ProtNLM"/>
    </source>
</evidence>
<dbReference type="Gene3D" id="2.40.50.140">
    <property type="entry name" value="Nucleic acid-binding proteins"/>
    <property type="match status" value="1"/>
</dbReference>
<sequence length="262" mass="29875">MPAVDHKAALKIGEKLNLSPSLRPIYQPNTSSSPVTICWRPEDKIPSYLQQPHVMCTAQIKELYAHRTWYYVHCSKCPKKLYQEDDTSTYFVCEDHEDIQPKFKYCINASITNATGTSDVIFFNEVMTEMLNINCEDMVVKHGYIDSKILPPLIISQIGIPHHFHLTLNPDHTIVVNRITQLIDNRSGRKSIHLPSLTPDPKPKRIQPPPPANTSQPSLIARRHDNQISMECKNSMSKSFGYPNICTYLAFVELQIDCNANQ</sequence>
<name>A0AAU9P6R1_9ASTR</name>
<evidence type="ECO:0000313" key="2">
    <source>
        <dbReference type="EMBL" id="CAH1445633.1"/>
    </source>
</evidence>
<feature type="region of interest" description="Disordered" evidence="1">
    <location>
        <begin position="190"/>
        <end position="218"/>
    </location>
</feature>
<evidence type="ECO:0000256" key="1">
    <source>
        <dbReference type="SAM" id="MobiDB-lite"/>
    </source>
</evidence>
<comment type="caution">
    <text evidence="2">The sequence shown here is derived from an EMBL/GenBank/DDBJ whole genome shotgun (WGS) entry which is preliminary data.</text>
</comment>
<gene>
    <name evidence="2" type="ORF">LVIROSA_LOCUS31386</name>
</gene>
<accession>A0AAU9P6R1</accession>
<dbReference type="SUPFAM" id="SSF50249">
    <property type="entry name" value="Nucleic acid-binding proteins"/>
    <property type="match status" value="1"/>
</dbReference>
<evidence type="ECO:0000313" key="3">
    <source>
        <dbReference type="Proteomes" id="UP001157418"/>
    </source>
</evidence>
<protein>
    <recommendedName>
        <fullName evidence="4">Replication factor A C-terminal domain-containing protein</fullName>
    </recommendedName>
</protein>
<dbReference type="Proteomes" id="UP001157418">
    <property type="component" value="Unassembled WGS sequence"/>
</dbReference>
<dbReference type="PANTHER" id="PTHR47165">
    <property type="entry name" value="OS03G0429900 PROTEIN"/>
    <property type="match status" value="1"/>
</dbReference>
<dbReference type="AlphaFoldDB" id="A0AAU9P6R1"/>
<dbReference type="PANTHER" id="PTHR47165:SF3">
    <property type="entry name" value="RETROTRANSPOSON-LIKE PROTEIN"/>
    <property type="match status" value="1"/>
</dbReference>